<dbReference type="PANTHER" id="PTHR40135">
    <property type="entry name" value="MITOCHONDRIAL PHOSPHATE CARRIER PROTEIN"/>
    <property type="match status" value="1"/>
</dbReference>
<dbReference type="AlphaFoldDB" id="A0A6A6J5M4"/>
<keyword evidence="1" id="KW-0812">Transmembrane</keyword>
<gene>
    <name evidence="2" type="ORF">EI97DRAFT_387014</name>
</gene>
<evidence type="ECO:0000256" key="1">
    <source>
        <dbReference type="SAM" id="Phobius"/>
    </source>
</evidence>
<dbReference type="Proteomes" id="UP000800097">
    <property type="component" value="Unassembled WGS sequence"/>
</dbReference>
<protein>
    <recommendedName>
        <fullName evidence="4">Mitochondrial phosphate carrier protein</fullName>
    </recommendedName>
</protein>
<evidence type="ECO:0008006" key="4">
    <source>
        <dbReference type="Google" id="ProtNLM"/>
    </source>
</evidence>
<keyword evidence="1" id="KW-0472">Membrane</keyword>
<dbReference type="RefSeq" id="XP_033649429.1">
    <property type="nucleotide sequence ID" value="XM_033796097.1"/>
</dbReference>
<reference evidence="2" key="1">
    <citation type="journal article" date="2020" name="Stud. Mycol.">
        <title>101 Dothideomycetes genomes: a test case for predicting lifestyles and emergence of pathogens.</title>
        <authorList>
            <person name="Haridas S."/>
            <person name="Albert R."/>
            <person name="Binder M."/>
            <person name="Bloem J."/>
            <person name="Labutti K."/>
            <person name="Salamov A."/>
            <person name="Andreopoulos B."/>
            <person name="Baker S."/>
            <person name="Barry K."/>
            <person name="Bills G."/>
            <person name="Bluhm B."/>
            <person name="Cannon C."/>
            <person name="Castanera R."/>
            <person name="Culley D."/>
            <person name="Daum C."/>
            <person name="Ezra D."/>
            <person name="Gonzalez J."/>
            <person name="Henrissat B."/>
            <person name="Kuo A."/>
            <person name="Liang C."/>
            <person name="Lipzen A."/>
            <person name="Lutzoni F."/>
            <person name="Magnuson J."/>
            <person name="Mondo S."/>
            <person name="Nolan M."/>
            <person name="Ohm R."/>
            <person name="Pangilinan J."/>
            <person name="Park H.-J."/>
            <person name="Ramirez L."/>
            <person name="Alfaro M."/>
            <person name="Sun H."/>
            <person name="Tritt A."/>
            <person name="Yoshinaga Y."/>
            <person name="Zwiers L.-H."/>
            <person name="Turgeon B."/>
            <person name="Goodwin S."/>
            <person name="Spatafora J."/>
            <person name="Crous P."/>
            <person name="Grigoriev I."/>
        </authorList>
    </citation>
    <scope>NUCLEOTIDE SEQUENCE</scope>
    <source>
        <strain evidence="2">CBS 379.55</strain>
    </source>
</reference>
<organism evidence="2 3">
    <name type="scientific">Westerdykella ornata</name>
    <dbReference type="NCBI Taxonomy" id="318751"/>
    <lineage>
        <taxon>Eukaryota</taxon>
        <taxon>Fungi</taxon>
        <taxon>Dikarya</taxon>
        <taxon>Ascomycota</taxon>
        <taxon>Pezizomycotina</taxon>
        <taxon>Dothideomycetes</taxon>
        <taxon>Pleosporomycetidae</taxon>
        <taxon>Pleosporales</taxon>
        <taxon>Sporormiaceae</taxon>
        <taxon>Westerdykella</taxon>
    </lineage>
</organism>
<feature type="transmembrane region" description="Helical" evidence="1">
    <location>
        <begin position="12"/>
        <end position="30"/>
    </location>
</feature>
<evidence type="ECO:0000313" key="2">
    <source>
        <dbReference type="EMBL" id="KAF2271890.1"/>
    </source>
</evidence>
<dbReference type="EMBL" id="ML986531">
    <property type="protein sequence ID" value="KAF2271890.1"/>
    <property type="molecule type" value="Genomic_DNA"/>
</dbReference>
<dbReference type="OrthoDB" id="9992270at2759"/>
<dbReference type="PANTHER" id="PTHR40135:SF1">
    <property type="entry name" value="MITOCHONDRIAL PHOSPHATE CARRIER PROTEIN"/>
    <property type="match status" value="1"/>
</dbReference>
<proteinExistence type="predicted"/>
<keyword evidence="3" id="KW-1185">Reference proteome</keyword>
<accession>A0A6A6J5M4</accession>
<evidence type="ECO:0000313" key="3">
    <source>
        <dbReference type="Proteomes" id="UP000800097"/>
    </source>
</evidence>
<dbReference type="GeneID" id="54549272"/>
<sequence>MIITRGVSLTNFLVASSALGFQVFVLYPWHLRLDDDFEALKKEHFRVLRTVEGALQGTRSDEQWKSIREQLGELREKKSI</sequence>
<name>A0A6A6J5M4_WESOR</name>
<keyword evidence="1" id="KW-1133">Transmembrane helix</keyword>